<dbReference type="EMBL" id="FTPL01000005">
    <property type="protein sequence ID" value="SIT92889.1"/>
    <property type="molecule type" value="Genomic_DNA"/>
</dbReference>
<evidence type="ECO:0000256" key="1">
    <source>
        <dbReference type="SAM" id="MobiDB-lite"/>
    </source>
</evidence>
<evidence type="ECO:0000313" key="4">
    <source>
        <dbReference type="Proteomes" id="UP000187550"/>
    </source>
</evidence>
<gene>
    <name evidence="3" type="ORF">SAMN05428946_2881</name>
</gene>
<dbReference type="Pfam" id="PF11127">
    <property type="entry name" value="YgaP-like_TM"/>
    <property type="match status" value="1"/>
</dbReference>
<dbReference type="InterPro" id="IPR021309">
    <property type="entry name" value="YgaP-like_TM"/>
</dbReference>
<name>A0A1U7PQJ4_9BACI</name>
<protein>
    <recommendedName>
        <fullName evidence="2">Inner membrane protein YgaP-like transmembrane domain-containing protein</fullName>
    </recommendedName>
</protein>
<feature type="compositionally biased region" description="Basic and acidic residues" evidence="1">
    <location>
        <begin position="187"/>
        <end position="197"/>
    </location>
</feature>
<dbReference type="AlphaFoldDB" id="A0A1U7PQJ4"/>
<evidence type="ECO:0000259" key="2">
    <source>
        <dbReference type="Pfam" id="PF11127"/>
    </source>
</evidence>
<feature type="compositionally biased region" description="Gly residues" evidence="1">
    <location>
        <begin position="112"/>
        <end position="123"/>
    </location>
</feature>
<feature type="compositionally biased region" description="Low complexity" evidence="1">
    <location>
        <begin position="124"/>
        <end position="173"/>
    </location>
</feature>
<accession>A0A1U7PQJ4</accession>
<evidence type="ECO:0000313" key="3">
    <source>
        <dbReference type="EMBL" id="SIT92889.1"/>
    </source>
</evidence>
<dbReference type="Proteomes" id="UP000187550">
    <property type="component" value="Unassembled WGS sequence"/>
</dbReference>
<sequence length="197" mass="19726">MMNDQTINIGTKSAYMRFGSGMAMLAWGTVRMIRKPDEMAGPLLVLFGACKAAEGVARYCPMKEMMNGGAESLMQPNVSGGTLPKVSPADGSGSGSSSGDTGSIIQAFLQGGNDGASGQGSGQGSNPNQGSKPSQTGSNSGQNAQSGQPSNSGQSSKSGQNSNSAQSSNSGQSGKQGQGSGKNDSSSAKKNDPMQSI</sequence>
<organism evidence="3 4">
    <name type="scientific">Edaphobacillus lindanitolerans</name>
    <dbReference type="NCBI Taxonomy" id="550447"/>
    <lineage>
        <taxon>Bacteria</taxon>
        <taxon>Bacillati</taxon>
        <taxon>Bacillota</taxon>
        <taxon>Bacilli</taxon>
        <taxon>Bacillales</taxon>
        <taxon>Bacillaceae</taxon>
        <taxon>Edaphobacillus</taxon>
    </lineage>
</organism>
<feature type="region of interest" description="Disordered" evidence="1">
    <location>
        <begin position="71"/>
        <end position="197"/>
    </location>
</feature>
<dbReference type="STRING" id="550447.SAMN05428946_2881"/>
<proteinExistence type="predicted"/>
<keyword evidence="4" id="KW-1185">Reference proteome</keyword>
<reference evidence="4" key="1">
    <citation type="submission" date="2017-01" db="EMBL/GenBank/DDBJ databases">
        <authorList>
            <person name="Varghese N."/>
            <person name="Submissions S."/>
        </authorList>
    </citation>
    <scope>NUCLEOTIDE SEQUENCE [LARGE SCALE GENOMIC DNA]</scope>
    <source>
        <strain evidence="4">MNA4</strain>
    </source>
</reference>
<feature type="domain" description="Inner membrane protein YgaP-like transmembrane" evidence="2">
    <location>
        <begin position="7"/>
        <end position="66"/>
    </location>
</feature>